<feature type="compositionally biased region" description="Polar residues" evidence="1">
    <location>
        <begin position="104"/>
        <end position="115"/>
    </location>
</feature>
<accession>A0A4Z2GFD6</accession>
<evidence type="ECO:0000313" key="3">
    <source>
        <dbReference type="Proteomes" id="UP000314294"/>
    </source>
</evidence>
<proteinExistence type="predicted"/>
<feature type="region of interest" description="Disordered" evidence="1">
    <location>
        <begin position="79"/>
        <end position="115"/>
    </location>
</feature>
<keyword evidence="3" id="KW-1185">Reference proteome</keyword>
<organism evidence="2 3">
    <name type="scientific">Liparis tanakae</name>
    <name type="common">Tanaka's snailfish</name>
    <dbReference type="NCBI Taxonomy" id="230148"/>
    <lineage>
        <taxon>Eukaryota</taxon>
        <taxon>Metazoa</taxon>
        <taxon>Chordata</taxon>
        <taxon>Craniata</taxon>
        <taxon>Vertebrata</taxon>
        <taxon>Euteleostomi</taxon>
        <taxon>Actinopterygii</taxon>
        <taxon>Neopterygii</taxon>
        <taxon>Teleostei</taxon>
        <taxon>Neoteleostei</taxon>
        <taxon>Acanthomorphata</taxon>
        <taxon>Eupercaria</taxon>
        <taxon>Perciformes</taxon>
        <taxon>Cottioidei</taxon>
        <taxon>Cottales</taxon>
        <taxon>Liparidae</taxon>
        <taxon>Liparis</taxon>
    </lineage>
</organism>
<evidence type="ECO:0000313" key="2">
    <source>
        <dbReference type="EMBL" id="TNN52248.1"/>
    </source>
</evidence>
<evidence type="ECO:0000256" key="1">
    <source>
        <dbReference type="SAM" id="MobiDB-lite"/>
    </source>
</evidence>
<protein>
    <submittedName>
        <fullName evidence="2">Uncharacterized protein</fullName>
    </submittedName>
</protein>
<sequence>MHLRQSKVGAHLSKCHRVCPQIRVEQKEKEKEKETEKEESEEEKEKNKFCCFAMCLLKGRGKKKEGYLARHIRDLQLPGCHKPSMRVSISGQGKPNASMMGMQPSRTASHSQRHG</sequence>
<dbReference type="Proteomes" id="UP000314294">
    <property type="component" value="Unassembled WGS sequence"/>
</dbReference>
<feature type="compositionally biased region" description="Basic and acidic residues" evidence="1">
    <location>
        <begin position="24"/>
        <end position="36"/>
    </location>
</feature>
<dbReference type="EMBL" id="SRLO01000554">
    <property type="protein sequence ID" value="TNN52248.1"/>
    <property type="molecule type" value="Genomic_DNA"/>
</dbReference>
<dbReference type="AlphaFoldDB" id="A0A4Z2GFD6"/>
<feature type="region of interest" description="Disordered" evidence="1">
    <location>
        <begin position="23"/>
        <end position="46"/>
    </location>
</feature>
<comment type="caution">
    <text evidence="2">The sequence shown here is derived from an EMBL/GenBank/DDBJ whole genome shotgun (WGS) entry which is preliminary data.</text>
</comment>
<name>A0A4Z2GFD6_9TELE</name>
<gene>
    <name evidence="2" type="ORF">EYF80_037552</name>
</gene>
<reference evidence="2 3" key="1">
    <citation type="submission" date="2019-03" db="EMBL/GenBank/DDBJ databases">
        <title>First draft genome of Liparis tanakae, snailfish: a comprehensive survey of snailfish specific genes.</title>
        <authorList>
            <person name="Kim W."/>
            <person name="Song I."/>
            <person name="Jeong J.-H."/>
            <person name="Kim D."/>
            <person name="Kim S."/>
            <person name="Ryu S."/>
            <person name="Song J.Y."/>
            <person name="Lee S.K."/>
        </authorList>
    </citation>
    <scope>NUCLEOTIDE SEQUENCE [LARGE SCALE GENOMIC DNA]</scope>
    <source>
        <tissue evidence="2">Muscle</tissue>
    </source>
</reference>